<reference evidence="1 2" key="1">
    <citation type="journal article" date="2024" name="Plant Biotechnol. J.">
        <title>Genome and CRISPR/Cas9 system of a widespread forest tree (Populus alba) in the world.</title>
        <authorList>
            <person name="Liu Y.J."/>
            <person name="Jiang P.F."/>
            <person name="Han X.M."/>
            <person name="Li X.Y."/>
            <person name="Wang H.M."/>
            <person name="Wang Y.J."/>
            <person name="Wang X.X."/>
            <person name="Zeng Q.Y."/>
        </authorList>
    </citation>
    <scope>NUCLEOTIDE SEQUENCE [LARGE SCALE GENOMIC DNA]</scope>
    <source>
        <strain evidence="2">cv. PAL-ZL1</strain>
    </source>
</reference>
<evidence type="ECO:0000313" key="2">
    <source>
        <dbReference type="Proteomes" id="UP000309997"/>
    </source>
</evidence>
<comment type="caution">
    <text evidence="1">The sequence shown here is derived from an EMBL/GenBank/DDBJ whole genome shotgun (WGS) entry which is preliminary data.</text>
</comment>
<organism evidence="1 2">
    <name type="scientific">Populus alba</name>
    <name type="common">White poplar</name>
    <dbReference type="NCBI Taxonomy" id="43335"/>
    <lineage>
        <taxon>Eukaryota</taxon>
        <taxon>Viridiplantae</taxon>
        <taxon>Streptophyta</taxon>
        <taxon>Embryophyta</taxon>
        <taxon>Tracheophyta</taxon>
        <taxon>Spermatophyta</taxon>
        <taxon>Magnoliopsida</taxon>
        <taxon>eudicotyledons</taxon>
        <taxon>Gunneridae</taxon>
        <taxon>Pentapetalae</taxon>
        <taxon>rosids</taxon>
        <taxon>fabids</taxon>
        <taxon>Malpighiales</taxon>
        <taxon>Salicaceae</taxon>
        <taxon>Saliceae</taxon>
        <taxon>Populus</taxon>
    </lineage>
</organism>
<dbReference type="EMBL" id="RCHU02000010">
    <property type="protein sequence ID" value="KAL3579449.1"/>
    <property type="molecule type" value="Genomic_DNA"/>
</dbReference>
<keyword evidence="2" id="KW-1185">Reference proteome</keyword>
<proteinExistence type="predicted"/>
<sequence>MSDPLPTTILSVTTTAASTMEPSAEDLTDDLDNLSFTSTTTAVETRHSTSSGSETTWTTSTSSLMSNSCKPHHPPQCDECWHAIQRESSGNSPLTLADLRFVHKLGSGDIGSVYLVVLKEGNECLFAAKVMDKKEMATRNKDSRARIEREILEMLEHPFLPPLYATLDSPRWSCLLTEFCPGGDLHVLRQRQPDRRFDEAAVRFYASEVVAALEYLHMMGIVYRDLKPENVLIRSDGHIMLTDFDLSLKDDNSTSTAQIISDQNPPITSSTSDYPSDTSQFATSSCILPNCIVPAVSCLQPSMAGLAALEALTEKLYDFIQSMEDDGIVDHHFKDCYNLKDANGPFLFIELLTTYISDSETTLEEITIELDQPLVDFKHLEQLCIKLKGGTSCLGACRVATSCGEFRQAAIARNKDDCLLRLEVIKGDFSILHNKLEAFLELERRIVTNDYQDPRPTTNSQEKLSWTKVLQVDVMDRSSNGLRTPSPKVVVLLALTG</sequence>
<protein>
    <submittedName>
        <fullName evidence="1">Uncharacterized protein</fullName>
    </submittedName>
</protein>
<evidence type="ECO:0000313" key="1">
    <source>
        <dbReference type="EMBL" id="KAL3579449.1"/>
    </source>
</evidence>
<gene>
    <name evidence="1" type="ORF">D5086_020953</name>
</gene>
<name>A0ACC4BLJ9_POPAL</name>
<accession>A0ACC4BLJ9</accession>
<dbReference type="Proteomes" id="UP000309997">
    <property type="component" value="Unassembled WGS sequence"/>
</dbReference>